<reference evidence="2 3" key="1">
    <citation type="journal article" date="2013" name="Sci. Rep.">
        <title>Extraordinary expansion of a Sorangium cellulosum genome from an alkaline milieu.</title>
        <authorList>
            <person name="Han K."/>
            <person name="Li Z.F."/>
            <person name="Peng R."/>
            <person name="Zhu L.P."/>
            <person name="Zhou T."/>
            <person name="Wang L.G."/>
            <person name="Li S.G."/>
            <person name="Zhang X.B."/>
            <person name="Hu W."/>
            <person name="Wu Z.H."/>
            <person name="Qin N."/>
            <person name="Li Y.Z."/>
        </authorList>
    </citation>
    <scope>NUCLEOTIDE SEQUENCE [LARGE SCALE GENOMIC DNA]</scope>
    <source>
        <strain evidence="2 3">So0157-2</strain>
    </source>
</reference>
<dbReference type="AlphaFoldDB" id="S4XSE4"/>
<dbReference type="EMBL" id="CP003969">
    <property type="protein sequence ID" value="AGP33503.1"/>
    <property type="molecule type" value="Genomic_DNA"/>
</dbReference>
<evidence type="ECO:0000313" key="3">
    <source>
        <dbReference type="Proteomes" id="UP000014803"/>
    </source>
</evidence>
<protein>
    <submittedName>
        <fullName evidence="2">Uncharacterized protein</fullName>
    </submittedName>
</protein>
<accession>S4XSE4</accession>
<name>S4XSE4_SORCE</name>
<dbReference type="KEGG" id="scu:SCE1572_02670"/>
<organism evidence="2 3">
    <name type="scientific">Sorangium cellulosum So0157-2</name>
    <dbReference type="NCBI Taxonomy" id="1254432"/>
    <lineage>
        <taxon>Bacteria</taxon>
        <taxon>Pseudomonadati</taxon>
        <taxon>Myxococcota</taxon>
        <taxon>Polyangia</taxon>
        <taxon>Polyangiales</taxon>
        <taxon>Polyangiaceae</taxon>
        <taxon>Sorangium</taxon>
    </lineage>
</organism>
<feature type="region of interest" description="Disordered" evidence="1">
    <location>
        <begin position="85"/>
        <end position="111"/>
    </location>
</feature>
<dbReference type="PATRIC" id="fig|1254432.3.peg.585"/>
<gene>
    <name evidence="2" type="ORF">SCE1572_02670</name>
</gene>
<proteinExistence type="predicted"/>
<dbReference type="RefSeq" id="WP_020732540.1">
    <property type="nucleotide sequence ID" value="NC_021658.1"/>
</dbReference>
<dbReference type="PROSITE" id="PS51257">
    <property type="entry name" value="PROKAR_LIPOPROTEIN"/>
    <property type="match status" value="1"/>
</dbReference>
<dbReference type="Proteomes" id="UP000014803">
    <property type="component" value="Chromosome"/>
</dbReference>
<dbReference type="HOGENOM" id="CLU_2156708_0_0_7"/>
<sequence length="111" mass="10779">MPDAEERLALAACAFLAGCLLLAPREWVSAGLALALAAALFAWHSRLRAGARRGGPAAATAAACAPVASAASAAPVAPVASAAPGLPVAARGSPDEAGAQALPGEERRESG</sequence>
<evidence type="ECO:0000313" key="2">
    <source>
        <dbReference type="EMBL" id="AGP33503.1"/>
    </source>
</evidence>
<evidence type="ECO:0000256" key="1">
    <source>
        <dbReference type="SAM" id="MobiDB-lite"/>
    </source>
</evidence>